<keyword evidence="8" id="KW-0333">Golgi apparatus</keyword>
<evidence type="ECO:0008006" key="13">
    <source>
        <dbReference type="Google" id="ProtNLM"/>
    </source>
</evidence>
<gene>
    <name evidence="11" type="ORF">CYCCA115_LOCUS3897</name>
</gene>
<keyword evidence="9" id="KW-0472">Membrane</keyword>
<dbReference type="PANTHER" id="PTHR11214">
    <property type="entry name" value="BETA-1,3-N-ACETYLGLUCOSAMINYLTRANSFERASE"/>
    <property type="match status" value="1"/>
</dbReference>
<evidence type="ECO:0000256" key="10">
    <source>
        <dbReference type="SAM" id="MobiDB-lite"/>
    </source>
</evidence>
<evidence type="ECO:0000313" key="11">
    <source>
        <dbReference type="EMBL" id="CAJ1934557.1"/>
    </source>
</evidence>
<keyword evidence="6" id="KW-0735">Signal-anchor</keyword>
<evidence type="ECO:0000313" key="12">
    <source>
        <dbReference type="Proteomes" id="UP001295423"/>
    </source>
</evidence>
<protein>
    <recommendedName>
        <fullName evidence="13">Hexosyltransferase</fullName>
    </recommendedName>
</protein>
<dbReference type="GO" id="GO:0000139">
    <property type="term" value="C:Golgi membrane"/>
    <property type="evidence" value="ECO:0007669"/>
    <property type="project" value="UniProtKB-SubCell"/>
</dbReference>
<evidence type="ECO:0000256" key="2">
    <source>
        <dbReference type="ARBA" id="ARBA00008661"/>
    </source>
</evidence>
<evidence type="ECO:0000256" key="6">
    <source>
        <dbReference type="ARBA" id="ARBA00022968"/>
    </source>
</evidence>
<reference evidence="11" key="1">
    <citation type="submission" date="2023-08" db="EMBL/GenBank/DDBJ databases">
        <authorList>
            <person name="Audoor S."/>
            <person name="Bilcke G."/>
        </authorList>
    </citation>
    <scope>NUCLEOTIDE SEQUENCE</scope>
</reference>
<evidence type="ECO:0000256" key="4">
    <source>
        <dbReference type="ARBA" id="ARBA00022679"/>
    </source>
</evidence>
<name>A0AAD2CJ57_9STRA</name>
<evidence type="ECO:0000256" key="5">
    <source>
        <dbReference type="ARBA" id="ARBA00022692"/>
    </source>
</evidence>
<dbReference type="GO" id="GO:0016758">
    <property type="term" value="F:hexosyltransferase activity"/>
    <property type="evidence" value="ECO:0007669"/>
    <property type="project" value="InterPro"/>
</dbReference>
<keyword evidence="5" id="KW-0812">Transmembrane</keyword>
<keyword evidence="12" id="KW-1185">Reference proteome</keyword>
<evidence type="ECO:0000256" key="1">
    <source>
        <dbReference type="ARBA" id="ARBA00004323"/>
    </source>
</evidence>
<keyword evidence="4" id="KW-0808">Transferase</keyword>
<dbReference type="AlphaFoldDB" id="A0AAD2CJ57"/>
<feature type="compositionally biased region" description="Basic and acidic residues" evidence="10">
    <location>
        <begin position="1"/>
        <end position="17"/>
    </location>
</feature>
<evidence type="ECO:0000256" key="3">
    <source>
        <dbReference type="ARBA" id="ARBA00022676"/>
    </source>
</evidence>
<sequence length="668" mass="75127">MKQGESRRNSEDNDSSAHTKRTKLQSFLLRHPPKSRRGFLPIVFLVTLIAISKETSSIRNFQGNQSSARRQILNEVKHTPEIDDSSSTGPKGIINYLIYVVTLQGVKGADDSNIGRYDNFKRHWNILCHQDDQLQEQFHFHTCRGHLSPKGTPKGYGLSVAYLDCFRWAIQNHNKWHRENNPNATGNNGLDDDSIPFVFLEDDSRLYNSNFCHSSYRNRIWQSLPQTNATLLMLGGHGMAFQNSSHPIARVYQDHYYDETLLMDPSVLPQFIRVQRGFGSYGFALLNTPSVEYMARKMNNMLNRTFDAKGMKGFKAIDQQFHHYGVLRTLMTYPWIVYHEGGLYSNTKGAVRGEFGDGSKQYRWISGLTGSFKNCSSDDNVSSKDHIGLSNSNRDDGPYQEGTVQVACRGVTFRIPRSFSSSQGNSTSTGDVILTAVISASNHADRRASIRSTWAKGSTDVFFVVAGPWEEIASEFQEHHDLVWIDNGGNGDNVNATNMLSSLQVATFLTIADVQYGNHYSHILKVTDHSYAKLSAIRSNLFDNGRQKIAMYGTHCGTGVRPSHVGVSETEYSDFFFPQYCKGDGYALSRLFLLCAISHIPQSRLVSLDDAYIGILGERCGLEANQFHSGADVEEGKMPLLQHDLKTTTAMEEYHGKQLNATLYLNHR</sequence>
<proteinExistence type="inferred from homology"/>
<dbReference type="Gene3D" id="3.90.550.50">
    <property type="match status" value="1"/>
</dbReference>
<dbReference type="Pfam" id="PF01762">
    <property type="entry name" value="Galactosyl_T"/>
    <property type="match status" value="1"/>
</dbReference>
<accession>A0AAD2CJ57</accession>
<comment type="similarity">
    <text evidence="2">Belongs to the glycosyltransferase 31 family.</text>
</comment>
<evidence type="ECO:0000256" key="8">
    <source>
        <dbReference type="ARBA" id="ARBA00023034"/>
    </source>
</evidence>
<dbReference type="Proteomes" id="UP001295423">
    <property type="component" value="Unassembled WGS sequence"/>
</dbReference>
<comment type="subcellular location">
    <subcellularLocation>
        <location evidence="1">Golgi apparatus membrane</location>
        <topology evidence="1">Single-pass type II membrane protein</topology>
    </subcellularLocation>
</comment>
<dbReference type="PANTHER" id="PTHR11214:SF3">
    <property type="entry name" value="BETA-1,3-GALACTOSYLTRANSFERASE 6"/>
    <property type="match status" value="1"/>
</dbReference>
<dbReference type="GO" id="GO:0006493">
    <property type="term" value="P:protein O-linked glycosylation"/>
    <property type="evidence" value="ECO:0007669"/>
    <property type="project" value="TreeGrafter"/>
</dbReference>
<dbReference type="EMBL" id="CAKOGP040000336">
    <property type="protein sequence ID" value="CAJ1934557.1"/>
    <property type="molecule type" value="Genomic_DNA"/>
</dbReference>
<organism evidence="11 12">
    <name type="scientific">Cylindrotheca closterium</name>
    <dbReference type="NCBI Taxonomy" id="2856"/>
    <lineage>
        <taxon>Eukaryota</taxon>
        <taxon>Sar</taxon>
        <taxon>Stramenopiles</taxon>
        <taxon>Ochrophyta</taxon>
        <taxon>Bacillariophyta</taxon>
        <taxon>Bacillariophyceae</taxon>
        <taxon>Bacillariophycidae</taxon>
        <taxon>Bacillariales</taxon>
        <taxon>Bacillariaceae</taxon>
        <taxon>Cylindrotheca</taxon>
    </lineage>
</organism>
<dbReference type="InterPro" id="IPR002659">
    <property type="entry name" value="Glyco_trans_31"/>
</dbReference>
<comment type="caution">
    <text evidence="11">The sequence shown here is derived from an EMBL/GenBank/DDBJ whole genome shotgun (WGS) entry which is preliminary data.</text>
</comment>
<keyword evidence="3" id="KW-0328">Glycosyltransferase</keyword>
<feature type="region of interest" description="Disordered" evidence="10">
    <location>
        <begin position="1"/>
        <end position="26"/>
    </location>
</feature>
<keyword evidence="7" id="KW-1133">Transmembrane helix</keyword>
<evidence type="ECO:0000256" key="7">
    <source>
        <dbReference type="ARBA" id="ARBA00022989"/>
    </source>
</evidence>
<evidence type="ECO:0000256" key="9">
    <source>
        <dbReference type="ARBA" id="ARBA00023136"/>
    </source>
</evidence>